<reference evidence="2" key="1">
    <citation type="journal article" date="2019" name="Int. J. Syst. Evol. Microbiol.">
        <title>The Global Catalogue of Microorganisms (GCM) 10K type strain sequencing project: providing services to taxonomists for standard genome sequencing and annotation.</title>
        <authorList>
            <consortium name="The Broad Institute Genomics Platform"/>
            <consortium name="The Broad Institute Genome Sequencing Center for Infectious Disease"/>
            <person name="Wu L."/>
            <person name="Ma J."/>
        </authorList>
    </citation>
    <scope>NUCLEOTIDE SEQUENCE [LARGE SCALE GENOMIC DNA]</scope>
    <source>
        <strain evidence="2">CCUG 55074</strain>
    </source>
</reference>
<keyword evidence="2" id="KW-1185">Reference proteome</keyword>
<evidence type="ECO:0000313" key="2">
    <source>
        <dbReference type="Proteomes" id="UP001597216"/>
    </source>
</evidence>
<dbReference type="InterPro" id="IPR011856">
    <property type="entry name" value="tRNA_endonuc-like_dom_sf"/>
</dbReference>
<accession>A0ABW3SYP3</accession>
<dbReference type="Proteomes" id="UP001597216">
    <property type="component" value="Unassembled WGS sequence"/>
</dbReference>
<sequence length="150" mass="16798">MRKPATPAQYEDEDALQIATADYLRLAWPSHLLWWHTPNGGERPTVERIDRRTGATYRFSPQAAKLKRMGTLPGVADCALQLPKGRMGFIELKVGDNKLDPPQEDFRDACLANGHGWALCRSVEQVEETCIRWLATFGLVPRARLAGRAA</sequence>
<organism evidence="1 2">
    <name type="scientific">Phenylobacterium conjunctum</name>
    <dbReference type="NCBI Taxonomy" id="1298959"/>
    <lineage>
        <taxon>Bacteria</taxon>
        <taxon>Pseudomonadati</taxon>
        <taxon>Pseudomonadota</taxon>
        <taxon>Alphaproteobacteria</taxon>
        <taxon>Caulobacterales</taxon>
        <taxon>Caulobacteraceae</taxon>
        <taxon>Phenylobacterium</taxon>
    </lineage>
</organism>
<proteinExistence type="predicted"/>
<comment type="caution">
    <text evidence="1">The sequence shown here is derived from an EMBL/GenBank/DDBJ whole genome shotgun (WGS) entry which is preliminary data.</text>
</comment>
<dbReference type="RefSeq" id="WP_377352650.1">
    <property type="nucleotide sequence ID" value="NZ_JBHTLQ010000006.1"/>
</dbReference>
<gene>
    <name evidence="1" type="ORF">ACFQ27_03970</name>
</gene>
<evidence type="ECO:0000313" key="1">
    <source>
        <dbReference type="EMBL" id="MFD1189726.1"/>
    </source>
</evidence>
<name>A0ABW3SYP3_9CAUL</name>
<evidence type="ECO:0008006" key="3">
    <source>
        <dbReference type="Google" id="ProtNLM"/>
    </source>
</evidence>
<dbReference type="Gene3D" id="3.40.1350.10">
    <property type="match status" value="1"/>
</dbReference>
<protein>
    <recommendedName>
        <fullName evidence="3">VRR-NUC domain-containing protein</fullName>
    </recommendedName>
</protein>
<dbReference type="EMBL" id="JBHTLQ010000006">
    <property type="protein sequence ID" value="MFD1189726.1"/>
    <property type="molecule type" value="Genomic_DNA"/>
</dbReference>